<evidence type="ECO:0000313" key="17">
    <source>
        <dbReference type="EMBL" id="QTA87685.1"/>
    </source>
</evidence>
<evidence type="ECO:0000256" key="10">
    <source>
        <dbReference type="ARBA" id="ARBA00068150"/>
    </source>
</evidence>
<dbReference type="SMART" id="SM00091">
    <property type="entry name" value="PAS"/>
    <property type="match status" value="1"/>
</dbReference>
<dbReference type="PROSITE" id="PS50112">
    <property type="entry name" value="PAS"/>
    <property type="match status" value="1"/>
</dbReference>
<keyword evidence="12" id="KW-1133">Transmembrane helix</keyword>
<dbReference type="Pfam" id="PF00072">
    <property type="entry name" value="Response_reg"/>
    <property type="match status" value="1"/>
</dbReference>
<dbReference type="InterPro" id="IPR036890">
    <property type="entry name" value="HATPase_C_sf"/>
</dbReference>
<dbReference type="InterPro" id="IPR003594">
    <property type="entry name" value="HATPase_dom"/>
</dbReference>
<dbReference type="CDD" id="cd00130">
    <property type="entry name" value="PAS"/>
    <property type="match status" value="1"/>
</dbReference>
<protein>
    <recommendedName>
        <fullName evidence="10">Sensory/regulatory protein RpfC</fullName>
        <ecNumber evidence="2">2.7.13.3</ecNumber>
    </recommendedName>
</protein>
<feature type="domain" description="Response regulatory" evidence="14">
    <location>
        <begin position="819"/>
        <end position="904"/>
    </location>
</feature>
<dbReference type="InterPro" id="IPR000014">
    <property type="entry name" value="PAS"/>
</dbReference>
<evidence type="ECO:0000313" key="18">
    <source>
        <dbReference type="Proteomes" id="UP000663722"/>
    </source>
</evidence>
<feature type="transmembrane region" description="Helical" evidence="12">
    <location>
        <begin position="191"/>
        <end position="212"/>
    </location>
</feature>
<dbReference type="SMART" id="SM00448">
    <property type="entry name" value="REC"/>
    <property type="match status" value="1"/>
</dbReference>
<keyword evidence="6 17" id="KW-0418">Kinase</keyword>
<dbReference type="CDD" id="cd16922">
    <property type="entry name" value="HATPase_EvgS-ArcB-TorS-like"/>
    <property type="match status" value="1"/>
</dbReference>
<name>A0A975BME5_9BACT</name>
<dbReference type="Pfam" id="PF02518">
    <property type="entry name" value="HATPase_c"/>
    <property type="match status" value="1"/>
</dbReference>
<evidence type="ECO:0000256" key="1">
    <source>
        <dbReference type="ARBA" id="ARBA00000085"/>
    </source>
</evidence>
<dbReference type="InterPro" id="IPR011623">
    <property type="entry name" value="7TMR_DISM_rcpt_extracell_dom1"/>
</dbReference>
<feature type="domain" description="Histidine kinase" evidence="13">
    <location>
        <begin position="572"/>
        <end position="800"/>
    </location>
</feature>
<keyword evidence="4" id="KW-0808">Transferase</keyword>
<dbReference type="InterPro" id="IPR001789">
    <property type="entry name" value="Sig_transdc_resp-reg_receiver"/>
</dbReference>
<dbReference type="InterPro" id="IPR035965">
    <property type="entry name" value="PAS-like_dom_sf"/>
</dbReference>
<feature type="domain" description="PAS" evidence="15">
    <location>
        <begin position="429"/>
        <end position="499"/>
    </location>
</feature>
<dbReference type="SUPFAM" id="SSF55874">
    <property type="entry name" value="ATPase domain of HSP90 chaperone/DNA topoisomerase II/histidine kinase"/>
    <property type="match status" value="1"/>
</dbReference>
<dbReference type="SMART" id="SM00388">
    <property type="entry name" value="HisKA"/>
    <property type="match status" value="1"/>
</dbReference>
<dbReference type="SUPFAM" id="SSF55785">
    <property type="entry name" value="PYP-like sensor domain (PAS domain)"/>
    <property type="match status" value="1"/>
</dbReference>
<dbReference type="FunFam" id="1.10.287.130:FF:000002">
    <property type="entry name" value="Two-component osmosensing histidine kinase"/>
    <property type="match status" value="1"/>
</dbReference>
<evidence type="ECO:0000256" key="7">
    <source>
        <dbReference type="ARBA" id="ARBA00022840"/>
    </source>
</evidence>
<dbReference type="PROSITE" id="PS50109">
    <property type="entry name" value="HIS_KIN"/>
    <property type="match status" value="1"/>
</dbReference>
<dbReference type="Pfam" id="PF07696">
    <property type="entry name" value="7TMR-DISMED2"/>
    <property type="match status" value="1"/>
</dbReference>
<evidence type="ECO:0000259" key="14">
    <source>
        <dbReference type="PROSITE" id="PS50110"/>
    </source>
</evidence>
<accession>A0A975BME5</accession>
<dbReference type="InterPro" id="IPR036097">
    <property type="entry name" value="HisK_dim/P_sf"/>
</dbReference>
<comment type="catalytic activity">
    <reaction evidence="1">
        <text>ATP + protein L-histidine = ADP + protein N-phospho-L-histidine.</text>
        <dbReference type="EC" id="2.7.13.3"/>
    </reaction>
</comment>
<keyword evidence="7" id="KW-0067">ATP-binding</keyword>
<dbReference type="CDD" id="cd00082">
    <property type="entry name" value="HisKA"/>
    <property type="match status" value="1"/>
</dbReference>
<evidence type="ECO:0000256" key="12">
    <source>
        <dbReference type="SAM" id="Phobius"/>
    </source>
</evidence>
<dbReference type="InterPro" id="IPR005467">
    <property type="entry name" value="His_kinase_dom"/>
</dbReference>
<evidence type="ECO:0000256" key="3">
    <source>
        <dbReference type="ARBA" id="ARBA00022553"/>
    </source>
</evidence>
<dbReference type="GO" id="GO:0005524">
    <property type="term" value="F:ATP binding"/>
    <property type="evidence" value="ECO:0007669"/>
    <property type="project" value="UniProtKB-KW"/>
</dbReference>
<evidence type="ECO:0000256" key="6">
    <source>
        <dbReference type="ARBA" id="ARBA00022777"/>
    </source>
</evidence>
<dbReference type="GO" id="GO:0006355">
    <property type="term" value="P:regulation of DNA-templated transcription"/>
    <property type="evidence" value="ECO:0007669"/>
    <property type="project" value="InterPro"/>
</dbReference>
<evidence type="ECO:0000256" key="11">
    <source>
        <dbReference type="PROSITE-ProRule" id="PRU00169"/>
    </source>
</evidence>
<dbReference type="InterPro" id="IPR011006">
    <property type="entry name" value="CheY-like_superfamily"/>
</dbReference>
<reference evidence="17" key="1">
    <citation type="journal article" date="2021" name="Microb. Physiol.">
        <title>Proteogenomic Insights into the Physiology of Marine, Sulfate-Reducing, Filamentous Desulfonema limicola and Desulfonema magnum.</title>
        <authorList>
            <person name="Schnaars V."/>
            <person name="Wohlbrand L."/>
            <person name="Scheve S."/>
            <person name="Hinrichs C."/>
            <person name="Reinhardt R."/>
            <person name="Rabus R."/>
        </authorList>
    </citation>
    <scope>NUCLEOTIDE SEQUENCE</scope>
    <source>
        <strain evidence="17">4be13</strain>
    </source>
</reference>
<feature type="transmembrane region" description="Helical" evidence="12">
    <location>
        <begin position="256"/>
        <end position="275"/>
    </location>
</feature>
<evidence type="ECO:0000256" key="2">
    <source>
        <dbReference type="ARBA" id="ARBA00012438"/>
    </source>
</evidence>
<evidence type="ECO:0000256" key="4">
    <source>
        <dbReference type="ARBA" id="ARBA00022679"/>
    </source>
</evidence>
<dbReference type="PROSITE" id="PS50113">
    <property type="entry name" value="PAC"/>
    <property type="match status" value="1"/>
</dbReference>
<gene>
    <name evidence="17" type="ORF">dnm_037190</name>
</gene>
<evidence type="ECO:0000259" key="16">
    <source>
        <dbReference type="PROSITE" id="PS50113"/>
    </source>
</evidence>
<keyword evidence="18" id="KW-1185">Reference proteome</keyword>
<feature type="modified residue" description="4-aspartylphosphate" evidence="11">
    <location>
        <position position="872"/>
    </location>
</feature>
<dbReference type="InterPro" id="IPR011622">
    <property type="entry name" value="7TMR_DISM_rcpt_extracell_dom2"/>
</dbReference>
<evidence type="ECO:0000259" key="13">
    <source>
        <dbReference type="PROSITE" id="PS50109"/>
    </source>
</evidence>
<keyword evidence="5" id="KW-0547">Nucleotide-binding</keyword>
<dbReference type="Pfam" id="PF00989">
    <property type="entry name" value="PAS"/>
    <property type="match status" value="1"/>
</dbReference>
<dbReference type="Gene3D" id="1.10.287.130">
    <property type="match status" value="1"/>
</dbReference>
<keyword evidence="12" id="KW-0812">Transmembrane</keyword>
<dbReference type="NCBIfam" id="TIGR00229">
    <property type="entry name" value="sensory_box"/>
    <property type="match status" value="1"/>
</dbReference>
<dbReference type="CDD" id="cd17546">
    <property type="entry name" value="REC_hyHK_CKI1_RcsC-like"/>
    <property type="match status" value="1"/>
</dbReference>
<dbReference type="SMART" id="SM00387">
    <property type="entry name" value="HATPase_c"/>
    <property type="match status" value="1"/>
</dbReference>
<keyword evidence="12" id="KW-0472">Membrane</keyword>
<dbReference type="InterPro" id="IPR000700">
    <property type="entry name" value="PAS-assoc_C"/>
</dbReference>
<dbReference type="EC" id="2.7.13.3" evidence="2"/>
<comment type="subunit">
    <text evidence="9">At low DSF concentrations, interacts with RpfF.</text>
</comment>
<evidence type="ECO:0000259" key="15">
    <source>
        <dbReference type="PROSITE" id="PS50112"/>
    </source>
</evidence>
<keyword evidence="8" id="KW-0902">Two-component regulatory system</keyword>
<dbReference type="PANTHER" id="PTHR45339:SF1">
    <property type="entry name" value="HYBRID SIGNAL TRANSDUCTION HISTIDINE KINASE J"/>
    <property type="match status" value="1"/>
</dbReference>
<feature type="domain" description="PAC" evidence="16">
    <location>
        <begin position="502"/>
        <end position="554"/>
    </location>
</feature>
<organism evidence="17 18">
    <name type="scientific">Desulfonema magnum</name>
    <dbReference type="NCBI Taxonomy" id="45655"/>
    <lineage>
        <taxon>Bacteria</taxon>
        <taxon>Pseudomonadati</taxon>
        <taxon>Thermodesulfobacteriota</taxon>
        <taxon>Desulfobacteria</taxon>
        <taxon>Desulfobacterales</taxon>
        <taxon>Desulfococcaceae</taxon>
        <taxon>Desulfonema</taxon>
    </lineage>
</organism>
<feature type="transmembrane region" description="Helical" evidence="12">
    <location>
        <begin position="287"/>
        <end position="309"/>
    </location>
</feature>
<proteinExistence type="predicted"/>
<dbReference type="PRINTS" id="PR00344">
    <property type="entry name" value="BCTRLSENSOR"/>
</dbReference>
<dbReference type="SMART" id="SM00086">
    <property type="entry name" value="PAC"/>
    <property type="match status" value="1"/>
</dbReference>
<dbReference type="Gene3D" id="2.60.40.2380">
    <property type="match status" value="1"/>
</dbReference>
<feature type="transmembrane region" description="Helical" evidence="12">
    <location>
        <begin position="341"/>
        <end position="361"/>
    </location>
</feature>
<feature type="transmembrane region" description="Helical" evidence="12">
    <location>
        <begin position="7"/>
        <end position="25"/>
    </location>
</feature>
<dbReference type="AlphaFoldDB" id="A0A975BME5"/>
<evidence type="ECO:0000256" key="9">
    <source>
        <dbReference type="ARBA" id="ARBA00064003"/>
    </source>
</evidence>
<dbReference type="RefSeq" id="WP_207682780.1">
    <property type="nucleotide sequence ID" value="NZ_CP061800.1"/>
</dbReference>
<dbReference type="InterPro" id="IPR004358">
    <property type="entry name" value="Sig_transdc_His_kin-like_C"/>
</dbReference>
<dbReference type="Gene3D" id="3.40.50.2300">
    <property type="match status" value="1"/>
</dbReference>
<sequence length="904" mass="103489">MAQYYKIIYATLILIFYLMIFPIVSSGAANQLAISDNFAKKRLEKYVDYYEDKSNSLNIEQIASEKYEPMFLNSNSGKLNFGFSRSAYWLRLKTINNSDHCILWYLEYGYPSVDYLTLYIPSEKGYCITETGDHHPFHKRALNYRTFVFPIHQPPGTHTYYLKIRSDGSLVMPLTGWAPKVFDKKKENELAMLWLCYGIMFTLIFYHTFIFFSLRDKTYLYMILFISSFFLFSLVQNGMAVQFLWPDSVWWANKSYPFFVFLCIAWALVFTRALLNTKHSFPHIDKIMQYLICLNVLGMVAAFLTDYFYVVRVSLFLIGISCAMMILSNIISLYKRFPSAFFYTVSWTVFLIGTMLFVFRFYAITPYHFFTEWGYQIGFLILIFPLSLGIMDKIGSIQHAKNNALKALRKSKQELETRVLERTSALRKSEKRYRTILNNINDSYYEVDISGNLIFFNNSMCDLTGFSREELMGMNNQKYMDREDAEKIYKTFHKVYITGKSANIDFKVIRKDGTKRQVDISISLMKDNEGNVFGFQGIARDVTLRKRSEEELKTAKETAEAASETKSEFLANVSHEIRTPMNGIIGACELAIGAMPNSKQMEYLNIIRTSARALLRLINDILDFSKIEAGKLEFEAIPFLIRDVIEEVGDLFIGEVSVKNLELIVDVALDVPLQVIADPLRLRQILVNLTSNALKFTDKGEICISVQKKNQVSEKSYSAHDTIDLLFCVRDTGIGIAPKIQNELFDAFIQGDGSVTRKYGGTGLGLAICKRIINMMDGDIWVESEPGTGSSFYFTAKFKSVSDTSVYDPFVPCELKNRKVLVVDDNLTVLQILKRSLESFGFRAQTARSAEEGLHLYETSLNNEPFSLIIMDVRLPGMDGLTASEKIKKTVNPPLLLLSALLAE</sequence>
<feature type="transmembrane region" description="Helical" evidence="12">
    <location>
        <begin position="315"/>
        <end position="334"/>
    </location>
</feature>
<dbReference type="InterPro" id="IPR001610">
    <property type="entry name" value="PAC"/>
</dbReference>
<dbReference type="GO" id="GO:0000155">
    <property type="term" value="F:phosphorelay sensor kinase activity"/>
    <property type="evidence" value="ECO:0007669"/>
    <property type="project" value="InterPro"/>
</dbReference>
<feature type="transmembrane region" description="Helical" evidence="12">
    <location>
        <begin position="373"/>
        <end position="391"/>
    </location>
</feature>
<dbReference type="PROSITE" id="PS50110">
    <property type="entry name" value="RESPONSE_REGULATORY"/>
    <property type="match status" value="1"/>
</dbReference>
<dbReference type="Gene3D" id="3.30.450.20">
    <property type="entry name" value="PAS domain"/>
    <property type="match status" value="1"/>
</dbReference>
<dbReference type="Pfam" id="PF00512">
    <property type="entry name" value="HisKA"/>
    <property type="match status" value="1"/>
</dbReference>
<dbReference type="SUPFAM" id="SSF52172">
    <property type="entry name" value="CheY-like"/>
    <property type="match status" value="1"/>
</dbReference>
<dbReference type="PANTHER" id="PTHR45339">
    <property type="entry name" value="HYBRID SIGNAL TRANSDUCTION HISTIDINE KINASE J"/>
    <property type="match status" value="1"/>
</dbReference>
<dbReference type="Proteomes" id="UP000663722">
    <property type="component" value="Chromosome"/>
</dbReference>
<dbReference type="InterPro" id="IPR003661">
    <property type="entry name" value="HisK_dim/P_dom"/>
</dbReference>
<dbReference type="Gene3D" id="3.30.565.10">
    <property type="entry name" value="Histidine kinase-like ATPase, C-terminal domain"/>
    <property type="match status" value="1"/>
</dbReference>
<dbReference type="EMBL" id="CP061800">
    <property type="protein sequence ID" value="QTA87685.1"/>
    <property type="molecule type" value="Genomic_DNA"/>
</dbReference>
<feature type="transmembrane region" description="Helical" evidence="12">
    <location>
        <begin position="219"/>
        <end position="236"/>
    </location>
</feature>
<dbReference type="Pfam" id="PF07695">
    <property type="entry name" value="7TMR-DISM_7TM"/>
    <property type="match status" value="1"/>
</dbReference>
<dbReference type="KEGG" id="dmm:dnm_037190"/>
<dbReference type="SUPFAM" id="SSF47384">
    <property type="entry name" value="Homodimeric domain of signal transducing histidine kinase"/>
    <property type="match status" value="1"/>
</dbReference>
<evidence type="ECO:0000256" key="8">
    <source>
        <dbReference type="ARBA" id="ARBA00023012"/>
    </source>
</evidence>
<dbReference type="FunFam" id="3.30.565.10:FF:000010">
    <property type="entry name" value="Sensor histidine kinase RcsC"/>
    <property type="match status" value="1"/>
</dbReference>
<evidence type="ECO:0000256" key="5">
    <source>
        <dbReference type="ARBA" id="ARBA00022741"/>
    </source>
</evidence>
<keyword evidence="3 11" id="KW-0597">Phosphoprotein</keyword>
<dbReference type="InterPro" id="IPR013767">
    <property type="entry name" value="PAS_fold"/>
</dbReference>